<dbReference type="InterPro" id="IPR012337">
    <property type="entry name" value="RNaseH-like_sf"/>
</dbReference>
<dbReference type="Gene3D" id="3.30.420.10">
    <property type="entry name" value="Ribonuclease H-like superfamily/Ribonuclease H"/>
    <property type="match status" value="1"/>
</dbReference>
<keyword evidence="3" id="KW-1185">Reference proteome</keyword>
<dbReference type="Pfam" id="PF00078">
    <property type="entry name" value="RVT_1"/>
    <property type="match status" value="1"/>
</dbReference>
<dbReference type="GO" id="GO:0004523">
    <property type="term" value="F:RNA-DNA hybrid ribonuclease activity"/>
    <property type="evidence" value="ECO:0007669"/>
    <property type="project" value="InterPro"/>
</dbReference>
<keyword evidence="2" id="KW-0808">Transferase</keyword>
<keyword evidence="2" id="KW-0548">Nucleotidyltransferase</keyword>
<dbReference type="Pfam" id="PF13456">
    <property type="entry name" value="RVT_3"/>
    <property type="match status" value="1"/>
</dbReference>
<dbReference type="Gene3D" id="3.60.10.10">
    <property type="entry name" value="Endonuclease/exonuclease/phosphatase"/>
    <property type="match status" value="1"/>
</dbReference>
<dbReference type="Proteomes" id="UP000325315">
    <property type="component" value="Unassembled WGS sequence"/>
</dbReference>
<dbReference type="SUPFAM" id="SSF53098">
    <property type="entry name" value="Ribonuclease H-like"/>
    <property type="match status" value="1"/>
</dbReference>
<dbReference type="InterPro" id="IPR002156">
    <property type="entry name" value="RNaseH_domain"/>
</dbReference>
<dbReference type="InterPro" id="IPR000477">
    <property type="entry name" value="RT_dom"/>
</dbReference>
<feature type="domain" description="Reverse transcriptase" evidence="1">
    <location>
        <begin position="678"/>
        <end position="945"/>
    </location>
</feature>
<evidence type="ECO:0000313" key="2">
    <source>
        <dbReference type="EMBL" id="KAA3477692.1"/>
    </source>
</evidence>
<dbReference type="SUPFAM" id="SSF56219">
    <property type="entry name" value="DNase I-like"/>
    <property type="match status" value="1"/>
</dbReference>
<sequence>MEMVDQSYRNCLVGRCLTDSVVHFPSLRNTMADPWHPLGGICIIDLGDKRYLFQFFHEVDLKRVTDGIPWFFNNHLLILQKITIGGIPTSLPLVHTEFWVQVHNLPPGLMNVNMAKQFGNFCGQFIDYDTTNLASGLKNFMHIRVCIDVTTPLRRKKKIQIGSSMTVYARFSHIRLGYLVVGEPRRRRTTDSRWLREADGSRRAADYFGKDNPTGALNEGEDLGANLGGNSVMQIEIPNLAPSGFIPQSLNKRQNFGRIWRKEGGSMLGKDTGLLELGLEEENVPVEILEDVGVLGSRGGLSLAWKGNYLVNLKSFSSFHIDVEVQESDCGAIWRLTDFNEILRLHEKRGGRLRSERQMMAFRMALEDCNLFDLGFTGRWFTWERGRFKATNIRERLDRGVASTTWMDIFPNYKIEHLTHSFSDHCPILLDTVGDGHFDIQHKARLFCFEAKWCLDSSFEGLVGRCWAESSGSIPTRLENLGINFMKWSKANSREATRNRFRLEQRLNELHTQDISDEVLAEIVEAQLDLNLEAEKKELQWEQRARVNWIKDGDRNTNFFHKMASLRHYRNKLPELVDANGIRRSEPAEMIKVASDFFEDLFTASEMGRDDYLFSLVEKKVTDGMNDYLLKDFTDEDVWNAVNSMSPLKAPRVDGYSAIFFQRYWHIVGPEISSYCLAILNGQIEIGDINKTRIVLIPKVEKPNSMTQFRPISLCNVIYKIIAKMLVRRMSDILGVCINEAQGAFIPGRLISDNILIAYEVLHSLKMKKGGKKGNFALKLDMSKAYDRVEWDFLAGIMKTLGFHVDWIILIMRCVSSVSYSVCLNGLESDWFSPSRGLRQGDPFSPYLFIICAEGFSTLLEDEKNRGCMGGATIGRERLAINHLFFVDDCILFGDASREGAISVREEMKEDITSFLGVRVASSPEKYLGLPMMVGRRRNWAFAEFIDRFRKRVDGWSFRYLSMGGSYPSFTWRSICSAHDLIVDELLWRIGTGDCVNIWNDPWLPGKDNNRISGTGVYTVKSGYRVLTTSTVLPNSTSANLPTTSEDAEDWQNDFYNSLWSLHEGRLKINFDAAYRSDTKLAITAVIVRDSRGNLKGAETYLFDNVADPFVAEARACERALIFALDMGSRRVVVEGDSLSVIKSIKKREDDRSILRLIKQNICQMEPRFEEISYLHVRRSANGVAHTLAIEGRRLGIFGRWEVGVPESVKRLALKEALEMNHD</sequence>
<proteinExistence type="predicted"/>
<name>A0A5B6W9Y3_9ROSI</name>
<dbReference type="InterPro" id="IPR036397">
    <property type="entry name" value="RNaseH_sf"/>
</dbReference>
<dbReference type="PROSITE" id="PS50878">
    <property type="entry name" value="RT_POL"/>
    <property type="match status" value="1"/>
</dbReference>
<dbReference type="CDD" id="cd01650">
    <property type="entry name" value="RT_nLTR_like"/>
    <property type="match status" value="1"/>
</dbReference>
<dbReference type="OrthoDB" id="653202at2759"/>
<dbReference type="InterPro" id="IPR036691">
    <property type="entry name" value="Endo/exonu/phosph_ase_sf"/>
</dbReference>
<dbReference type="InterPro" id="IPR052343">
    <property type="entry name" value="Retrotransposon-Effector_Assoc"/>
</dbReference>
<dbReference type="PANTHER" id="PTHR46890:SF48">
    <property type="entry name" value="RNA-DIRECTED DNA POLYMERASE"/>
    <property type="match status" value="1"/>
</dbReference>
<dbReference type="GO" id="GO:0003964">
    <property type="term" value="F:RNA-directed DNA polymerase activity"/>
    <property type="evidence" value="ECO:0007669"/>
    <property type="project" value="UniProtKB-KW"/>
</dbReference>
<reference evidence="3" key="1">
    <citation type="journal article" date="2019" name="Plant Biotechnol. J.">
        <title>Genome sequencing of the Australian wild diploid species Gossypium australe highlights disease resistance and delayed gland morphogenesis.</title>
        <authorList>
            <person name="Cai Y."/>
            <person name="Cai X."/>
            <person name="Wang Q."/>
            <person name="Wang P."/>
            <person name="Zhang Y."/>
            <person name="Cai C."/>
            <person name="Xu Y."/>
            <person name="Wang K."/>
            <person name="Zhou Z."/>
            <person name="Wang C."/>
            <person name="Geng S."/>
            <person name="Li B."/>
            <person name="Dong Q."/>
            <person name="Hou Y."/>
            <person name="Wang H."/>
            <person name="Ai P."/>
            <person name="Liu Z."/>
            <person name="Yi F."/>
            <person name="Sun M."/>
            <person name="An G."/>
            <person name="Cheng J."/>
            <person name="Zhang Y."/>
            <person name="Shi Q."/>
            <person name="Xie Y."/>
            <person name="Shi X."/>
            <person name="Chang Y."/>
            <person name="Huang F."/>
            <person name="Chen Y."/>
            <person name="Hong S."/>
            <person name="Mi L."/>
            <person name="Sun Q."/>
            <person name="Zhang L."/>
            <person name="Zhou B."/>
            <person name="Peng R."/>
            <person name="Zhang X."/>
            <person name="Liu F."/>
        </authorList>
    </citation>
    <scope>NUCLEOTIDE SEQUENCE [LARGE SCALE GENOMIC DNA]</scope>
    <source>
        <strain evidence="3">cv. PA1801</strain>
    </source>
</reference>
<dbReference type="InterPro" id="IPR043502">
    <property type="entry name" value="DNA/RNA_pol_sf"/>
</dbReference>
<dbReference type="Pfam" id="PF14111">
    <property type="entry name" value="DUF4283"/>
    <property type="match status" value="1"/>
</dbReference>
<organism evidence="2 3">
    <name type="scientific">Gossypium australe</name>
    <dbReference type="NCBI Taxonomy" id="47621"/>
    <lineage>
        <taxon>Eukaryota</taxon>
        <taxon>Viridiplantae</taxon>
        <taxon>Streptophyta</taxon>
        <taxon>Embryophyta</taxon>
        <taxon>Tracheophyta</taxon>
        <taxon>Spermatophyta</taxon>
        <taxon>Magnoliopsida</taxon>
        <taxon>eudicotyledons</taxon>
        <taxon>Gunneridae</taxon>
        <taxon>Pentapetalae</taxon>
        <taxon>rosids</taxon>
        <taxon>malvids</taxon>
        <taxon>Malvales</taxon>
        <taxon>Malvaceae</taxon>
        <taxon>Malvoideae</taxon>
        <taxon>Gossypium</taxon>
    </lineage>
</organism>
<evidence type="ECO:0000259" key="1">
    <source>
        <dbReference type="PROSITE" id="PS50878"/>
    </source>
</evidence>
<gene>
    <name evidence="2" type="ORF">EPI10_011565</name>
</gene>
<keyword evidence="2" id="KW-0695">RNA-directed DNA polymerase</keyword>
<dbReference type="PANTHER" id="PTHR46890">
    <property type="entry name" value="NON-LTR RETROLELEMENT REVERSE TRANSCRIPTASE-LIKE PROTEIN-RELATED"/>
    <property type="match status" value="1"/>
</dbReference>
<dbReference type="InterPro" id="IPR044730">
    <property type="entry name" value="RNase_H-like_dom_plant"/>
</dbReference>
<dbReference type="AlphaFoldDB" id="A0A5B6W9Y3"/>
<dbReference type="CDD" id="cd06222">
    <property type="entry name" value="RNase_H_like"/>
    <property type="match status" value="1"/>
</dbReference>
<dbReference type="SUPFAM" id="SSF56672">
    <property type="entry name" value="DNA/RNA polymerases"/>
    <property type="match status" value="1"/>
</dbReference>
<dbReference type="GO" id="GO:0003676">
    <property type="term" value="F:nucleic acid binding"/>
    <property type="evidence" value="ECO:0007669"/>
    <property type="project" value="InterPro"/>
</dbReference>
<comment type="caution">
    <text evidence="2">The sequence shown here is derived from an EMBL/GenBank/DDBJ whole genome shotgun (WGS) entry which is preliminary data.</text>
</comment>
<protein>
    <submittedName>
        <fullName evidence="2">Reverse transcriptase</fullName>
    </submittedName>
</protein>
<evidence type="ECO:0000313" key="3">
    <source>
        <dbReference type="Proteomes" id="UP000325315"/>
    </source>
</evidence>
<accession>A0A5B6W9Y3</accession>
<dbReference type="EMBL" id="SMMG02000004">
    <property type="protein sequence ID" value="KAA3477692.1"/>
    <property type="molecule type" value="Genomic_DNA"/>
</dbReference>
<dbReference type="InterPro" id="IPR025558">
    <property type="entry name" value="DUF4283"/>
</dbReference>